<dbReference type="KEGG" id="uru:DSM104443_00934"/>
<proteinExistence type="predicted"/>
<reference evidence="1 2" key="1">
    <citation type="submission" date="2020-04" db="EMBL/GenBank/DDBJ databases">
        <title>Usitatibacter rugosus gen. nov., sp. nov. and Usitatibacter palustris sp. nov., novel members of Usitatibacteraceae fam. nov. within the order Nitrosomonadales isolated from soil.</title>
        <authorList>
            <person name="Huber K.J."/>
            <person name="Neumann-Schaal M."/>
            <person name="Geppert A."/>
            <person name="Luckner M."/>
            <person name="Wanner G."/>
            <person name="Overmann J."/>
        </authorList>
    </citation>
    <scope>NUCLEOTIDE SEQUENCE [LARGE SCALE GENOMIC DNA]</scope>
    <source>
        <strain evidence="1 2">0125_3</strain>
    </source>
</reference>
<dbReference type="Proteomes" id="UP000501534">
    <property type="component" value="Chromosome"/>
</dbReference>
<evidence type="ECO:0000313" key="2">
    <source>
        <dbReference type="Proteomes" id="UP000501534"/>
    </source>
</evidence>
<protein>
    <submittedName>
        <fullName evidence="1">Uncharacterized protein</fullName>
    </submittedName>
</protein>
<organism evidence="1 2">
    <name type="scientific">Usitatibacter rugosus</name>
    <dbReference type="NCBI Taxonomy" id="2732067"/>
    <lineage>
        <taxon>Bacteria</taxon>
        <taxon>Pseudomonadati</taxon>
        <taxon>Pseudomonadota</taxon>
        <taxon>Betaproteobacteria</taxon>
        <taxon>Nitrosomonadales</taxon>
        <taxon>Usitatibacteraceae</taxon>
        <taxon>Usitatibacter</taxon>
    </lineage>
</organism>
<sequence>MKKVRPTDLAIDRIQGMVAGPVIPKHARTILSGVKSDALNDTATGNVSLNLGFIVGTGSDEEPMKNDIVAEVMSRFAISREAAIVRLVGLRMALHDFFVSGVAGGIGDRSMTDSCRRLVERLDENDSVLMAIPSERLDELLEFQRR</sequence>
<evidence type="ECO:0000313" key="1">
    <source>
        <dbReference type="EMBL" id="QJR09884.1"/>
    </source>
</evidence>
<dbReference type="AlphaFoldDB" id="A0A6M4GTN8"/>
<keyword evidence="2" id="KW-1185">Reference proteome</keyword>
<gene>
    <name evidence="1" type="ORF">DSM104443_00934</name>
</gene>
<dbReference type="EMBL" id="CP053069">
    <property type="protein sequence ID" value="QJR09884.1"/>
    <property type="molecule type" value="Genomic_DNA"/>
</dbReference>
<dbReference type="RefSeq" id="WP_171089960.1">
    <property type="nucleotide sequence ID" value="NZ_CP053069.1"/>
</dbReference>
<name>A0A6M4GTN8_9PROT</name>
<accession>A0A6M4GTN8</accession>